<dbReference type="EMBL" id="UYYG01001163">
    <property type="protein sequence ID" value="VDN57894.1"/>
    <property type="molecule type" value="Genomic_DNA"/>
</dbReference>
<feature type="transmembrane region" description="Helical" evidence="21">
    <location>
        <begin position="725"/>
        <end position="747"/>
    </location>
</feature>
<keyword evidence="19" id="KW-0479">Metal-binding</keyword>
<dbReference type="InterPro" id="IPR003599">
    <property type="entry name" value="Ig_sub"/>
</dbReference>
<dbReference type="OrthoDB" id="5912975at2759"/>
<dbReference type="Proteomes" id="UP000038040">
    <property type="component" value="Unplaced"/>
</dbReference>
<dbReference type="InterPro" id="IPR007110">
    <property type="entry name" value="Ig-like_dom"/>
</dbReference>
<keyword evidence="26" id="KW-1185">Reference proteome</keyword>
<keyword evidence="5 21" id="KW-0812">Transmembrane</keyword>
<feature type="binding site" evidence="18">
    <location>
        <begin position="816"/>
        <end position="823"/>
    </location>
    <ligand>
        <name>ATP</name>
        <dbReference type="ChEBI" id="CHEBI:30616"/>
    </ligand>
</feature>
<evidence type="ECO:0000256" key="13">
    <source>
        <dbReference type="ARBA" id="ARBA00023170"/>
    </source>
</evidence>
<comment type="catalytic activity">
    <reaction evidence="16">
        <text>L-tyrosyl-[protein] + ATP = O-phospho-L-tyrosyl-[protein] + ADP + H(+)</text>
        <dbReference type="Rhea" id="RHEA:10596"/>
        <dbReference type="Rhea" id="RHEA-COMP:10136"/>
        <dbReference type="Rhea" id="RHEA-COMP:20101"/>
        <dbReference type="ChEBI" id="CHEBI:15378"/>
        <dbReference type="ChEBI" id="CHEBI:30616"/>
        <dbReference type="ChEBI" id="CHEBI:46858"/>
        <dbReference type="ChEBI" id="CHEBI:61978"/>
        <dbReference type="ChEBI" id="CHEBI:456216"/>
        <dbReference type="EC" id="2.7.10.1"/>
    </reaction>
</comment>
<dbReference type="PANTHER" id="PTHR24416">
    <property type="entry name" value="TYROSINE-PROTEIN KINASE RECEPTOR"/>
    <property type="match status" value="1"/>
</dbReference>
<evidence type="ECO:0000256" key="18">
    <source>
        <dbReference type="PIRSR" id="PIRSR000615-2"/>
    </source>
</evidence>
<dbReference type="Proteomes" id="UP000274756">
    <property type="component" value="Unassembled WGS sequence"/>
</dbReference>
<evidence type="ECO:0000313" key="27">
    <source>
        <dbReference type="WBParaSite" id="DME_0000386201-mRNA-1"/>
    </source>
</evidence>
<proteinExistence type="predicted"/>
<dbReference type="PROSITE" id="PS00109">
    <property type="entry name" value="PROTEIN_KINASE_TYR"/>
    <property type="match status" value="1"/>
</dbReference>
<keyword evidence="19" id="KW-0460">Magnesium</keyword>
<evidence type="ECO:0000256" key="9">
    <source>
        <dbReference type="ARBA" id="ARBA00022989"/>
    </source>
</evidence>
<dbReference type="Gene3D" id="1.10.510.10">
    <property type="entry name" value="Transferase(Phosphotransferase) domain 1"/>
    <property type="match status" value="1"/>
</dbReference>
<evidence type="ECO:0000256" key="3">
    <source>
        <dbReference type="ARBA" id="ARBA00022475"/>
    </source>
</evidence>
<evidence type="ECO:0000256" key="2">
    <source>
        <dbReference type="ARBA" id="ARBA00011902"/>
    </source>
</evidence>
<keyword evidence="13" id="KW-0675">Receptor</keyword>
<dbReference type="PROSITE" id="PS50835">
    <property type="entry name" value="IG_LIKE"/>
    <property type="match status" value="4"/>
</dbReference>
<feature type="binding site" evidence="19">
    <location>
        <position position="1002"/>
    </location>
    <ligand>
        <name>Mg(2+)</name>
        <dbReference type="ChEBI" id="CHEBI:18420"/>
    </ligand>
</feature>
<dbReference type="STRING" id="318479.A0A0N4U9T0"/>
<dbReference type="FunFam" id="1.10.510.10:FF:000554">
    <property type="entry name" value="Predicted protein"/>
    <property type="match status" value="1"/>
</dbReference>
<sequence>MLYPPQINGFGNNLSEYKGQEYMELETGKKLEISCSSMENIHWILPNNFLSSGYNSQEVESRLEIYEEFVGLKKLTLKNLKQSDTGEYICTSQPSAINTSIYVYVSRKNKGDKSIFLNDEPLIISTPFNRPFITVPCKTNRFISDQPKLFINHIEQQGKFDYDPRYGFSVEKELFPSLSETSIKCEYKDDKSEIIVVPEGDSKLDGLPVIEVQNRWPYVGQSLEISCTFHMKPTYKYSLKWRCPRCEQDTDRISSNQYVKINDGIRKMIYIDDLKTGDSGIYDCSLVNRDDPSDLRTSVYELHVSKTKGQLKIIDTALDEEYSEGDVIKLFHIAESFPVNDYNVQWRKIYKTCHTFPHQNIETISAGYTSDFKDNIHSEQLIIENAKVEDSGLYQLTIKVSDDLVYHKNWTVKIAPRDIQPMISVFHSNTNELVDGPVMVNTDIYVLCYVKDIRHRNLYLSYKSALGSNWIDIATENLDNLTFESAIIHHFVLQTTIIFKCKLENIKNDIEKKIIATEIDKIAVEFNVFKGTDPDIAQYENKDIYEGDSVHLKCKLPPTEDFNVRWIKDRQELHSPEIFGEETFTSYINEIDGIRIDQSGDYRCVAFSTVDQSTREASLKLKVHEVVAPQINQMLAKDMHEVNYGENTQIICPIQGFPEPIYRWLKDGAEYNGIGNLTKILGFPRIISEDKGIYTCKARNRAGSQEFSTVFKILNEPEYVKSSRYWWAFGIACFFVVLLIIAIGFIIKQRRRTIRQQHQLQALYNQLMGVEDSSLRDYLIQPVDSKHPLHERLEQMPYDRKYEISKDRLSFHQLLGGGQFGQVHLGEIHRNMVSDITAAPSSIKVAIKSPRDGRNINHQKTLADELKVMIAIGIHPNVLPLVGAVTKQMSSGQLFVVMEFCENNNLKEFLTRNSGGFLGEIELIEEPMNADGYLTPIGMVQQPLQIYRAEVEPSWANLVDQERMNDKMLTTSDLISFGYQIANGMQYLAEKLCIHRDLAARNMLVTKQRAIRISDFGLARKDKRLYHIKNSQSTPLPFKWMALESILNHDFTELSDVWSYGILLWEIFSLGRVPYPQVPNDDLIDYLQKGNRMEQPKAASDDIYTLMRQCWLTDPNNRPNFGQCKNIMKNHLDRASPVLSQRLQKILEEDKLKMERYTEWRDLETEEDLRAQATRNGFISVPTQEPILGNEYIYTLDER</sequence>
<feature type="active site" description="Proton acceptor" evidence="17">
    <location>
        <position position="997"/>
    </location>
</feature>
<dbReference type="Gene3D" id="3.30.200.20">
    <property type="entry name" value="Phosphorylase Kinase, domain 1"/>
    <property type="match status" value="1"/>
</dbReference>
<dbReference type="GO" id="GO:0043235">
    <property type="term" value="C:receptor complex"/>
    <property type="evidence" value="ECO:0007669"/>
    <property type="project" value="TreeGrafter"/>
</dbReference>
<dbReference type="Pfam" id="PF07679">
    <property type="entry name" value="I-set"/>
    <property type="match status" value="1"/>
</dbReference>
<feature type="binding site" evidence="19">
    <location>
        <position position="1015"/>
    </location>
    <ligand>
        <name>Mg(2+)</name>
        <dbReference type="ChEBI" id="CHEBI:18420"/>
    </ligand>
</feature>
<dbReference type="CDD" id="cd00192">
    <property type="entry name" value="PTKc"/>
    <property type="match status" value="1"/>
</dbReference>
<accession>A0A0N4U9T0</accession>
<dbReference type="InterPro" id="IPR008266">
    <property type="entry name" value="Tyr_kinase_AS"/>
</dbReference>
<evidence type="ECO:0000256" key="15">
    <source>
        <dbReference type="ARBA" id="ARBA00023319"/>
    </source>
</evidence>
<dbReference type="PIRSF" id="PIRSF000615">
    <property type="entry name" value="TyrPK_CSF1-R"/>
    <property type="match status" value="1"/>
</dbReference>
<dbReference type="EC" id="2.7.10.1" evidence="2"/>
<keyword evidence="10 21" id="KW-0472">Membrane</keyword>
<evidence type="ECO:0000256" key="1">
    <source>
        <dbReference type="ARBA" id="ARBA00004162"/>
    </source>
</evidence>
<dbReference type="InterPro" id="IPR001245">
    <property type="entry name" value="Ser-Thr/Tyr_kinase_cat_dom"/>
</dbReference>
<name>A0A0N4U9T0_DRAME</name>
<dbReference type="Pfam" id="PF13927">
    <property type="entry name" value="Ig_3"/>
    <property type="match status" value="1"/>
</dbReference>
<evidence type="ECO:0000256" key="17">
    <source>
        <dbReference type="PIRSR" id="PIRSR000615-1"/>
    </source>
</evidence>
<reference evidence="24 26" key="2">
    <citation type="submission" date="2018-11" db="EMBL/GenBank/DDBJ databases">
        <authorList>
            <consortium name="Pathogen Informatics"/>
        </authorList>
    </citation>
    <scope>NUCLEOTIDE SEQUENCE [LARGE SCALE GENOMIC DNA]</scope>
</reference>
<keyword evidence="14" id="KW-0325">Glycoprotein</keyword>
<dbReference type="SMART" id="SM00409">
    <property type="entry name" value="IG"/>
    <property type="match status" value="5"/>
</dbReference>
<keyword evidence="8 18" id="KW-0067">ATP-binding</keyword>
<evidence type="ECO:0000256" key="12">
    <source>
        <dbReference type="ARBA" id="ARBA00023157"/>
    </source>
</evidence>
<dbReference type="PANTHER" id="PTHR24416:SF602">
    <property type="entry name" value="PROTEIN VER-1-RELATED"/>
    <property type="match status" value="1"/>
</dbReference>
<dbReference type="InterPro" id="IPR036179">
    <property type="entry name" value="Ig-like_dom_sf"/>
</dbReference>
<keyword evidence="12" id="KW-1015">Disulfide bond</keyword>
<dbReference type="InterPro" id="IPR017441">
    <property type="entry name" value="Protein_kinase_ATP_BS"/>
</dbReference>
<evidence type="ECO:0000256" key="8">
    <source>
        <dbReference type="ARBA" id="ARBA00022840"/>
    </source>
</evidence>
<reference evidence="27" key="1">
    <citation type="submission" date="2017-02" db="UniProtKB">
        <authorList>
            <consortium name="WormBaseParasite"/>
        </authorList>
    </citation>
    <scope>IDENTIFICATION</scope>
</reference>
<dbReference type="InterPro" id="IPR013783">
    <property type="entry name" value="Ig-like_fold"/>
</dbReference>
<evidence type="ECO:0000256" key="6">
    <source>
        <dbReference type="ARBA" id="ARBA00022741"/>
    </source>
</evidence>
<dbReference type="PROSITE" id="PS50011">
    <property type="entry name" value="PROTEIN_KINASE_DOM"/>
    <property type="match status" value="1"/>
</dbReference>
<dbReference type="GO" id="GO:0045138">
    <property type="term" value="P:nematode male tail tip morphogenesis"/>
    <property type="evidence" value="ECO:0007669"/>
    <property type="project" value="UniProtKB-ARBA"/>
</dbReference>
<keyword evidence="15" id="KW-0393">Immunoglobulin domain</keyword>
<keyword evidence="3" id="KW-1003">Cell membrane</keyword>
<dbReference type="CDD" id="cd00096">
    <property type="entry name" value="Ig"/>
    <property type="match status" value="1"/>
</dbReference>
<dbReference type="SMART" id="SM00408">
    <property type="entry name" value="IGc2"/>
    <property type="match status" value="4"/>
</dbReference>
<dbReference type="Pfam" id="PF07714">
    <property type="entry name" value="PK_Tyr_Ser-Thr"/>
    <property type="match status" value="1"/>
</dbReference>
<dbReference type="InterPro" id="IPR020635">
    <property type="entry name" value="Tyr_kinase_cat_dom"/>
</dbReference>
<dbReference type="GO" id="GO:0046872">
    <property type="term" value="F:metal ion binding"/>
    <property type="evidence" value="ECO:0007669"/>
    <property type="project" value="UniProtKB-KW"/>
</dbReference>
<dbReference type="SUPFAM" id="SSF48726">
    <property type="entry name" value="Immunoglobulin"/>
    <property type="match status" value="4"/>
</dbReference>
<evidence type="ECO:0000256" key="14">
    <source>
        <dbReference type="ARBA" id="ARBA00023180"/>
    </source>
</evidence>
<keyword evidence="4" id="KW-0808">Transferase</keyword>
<evidence type="ECO:0000313" key="26">
    <source>
        <dbReference type="Proteomes" id="UP000274756"/>
    </source>
</evidence>
<comment type="subcellular location">
    <subcellularLocation>
        <location evidence="1">Cell membrane</location>
        <topology evidence="1">Single-pass membrane protein</topology>
    </subcellularLocation>
</comment>
<evidence type="ECO:0000256" key="4">
    <source>
        <dbReference type="ARBA" id="ARBA00022679"/>
    </source>
</evidence>
<keyword evidence="7" id="KW-0418">Kinase</keyword>
<feature type="domain" description="Ig-like" evidence="23">
    <location>
        <begin position="5"/>
        <end position="106"/>
    </location>
</feature>
<organism evidence="25 27">
    <name type="scientific">Dracunculus medinensis</name>
    <name type="common">Guinea worm</name>
    <dbReference type="NCBI Taxonomy" id="318479"/>
    <lineage>
        <taxon>Eukaryota</taxon>
        <taxon>Metazoa</taxon>
        <taxon>Ecdysozoa</taxon>
        <taxon>Nematoda</taxon>
        <taxon>Chromadorea</taxon>
        <taxon>Rhabditida</taxon>
        <taxon>Spirurina</taxon>
        <taxon>Dracunculoidea</taxon>
        <taxon>Dracunculidae</taxon>
        <taxon>Dracunculus</taxon>
    </lineage>
</organism>
<evidence type="ECO:0000256" key="19">
    <source>
        <dbReference type="PIRSR" id="PIRSR000615-3"/>
    </source>
</evidence>
<feature type="domain" description="Ig-like" evidence="23">
    <location>
        <begin position="534"/>
        <end position="620"/>
    </location>
</feature>
<dbReference type="SUPFAM" id="SSF56112">
    <property type="entry name" value="Protein kinase-like (PK-like)"/>
    <property type="match status" value="1"/>
</dbReference>
<dbReference type="GO" id="GO:0005524">
    <property type="term" value="F:ATP binding"/>
    <property type="evidence" value="ECO:0007669"/>
    <property type="project" value="UniProtKB-UniRule"/>
</dbReference>
<evidence type="ECO:0000313" key="25">
    <source>
        <dbReference type="Proteomes" id="UP000038040"/>
    </source>
</evidence>
<dbReference type="InterPro" id="IPR013098">
    <property type="entry name" value="Ig_I-set"/>
</dbReference>
<dbReference type="InterPro" id="IPR011009">
    <property type="entry name" value="Kinase-like_dom_sf"/>
</dbReference>
<evidence type="ECO:0000259" key="23">
    <source>
        <dbReference type="PROSITE" id="PS50835"/>
    </source>
</evidence>
<dbReference type="FunFam" id="3.30.200.20:FF:000586">
    <property type="entry name" value="Receptor protein-tyrosine kinase"/>
    <property type="match status" value="1"/>
</dbReference>
<dbReference type="GO" id="GO:0005886">
    <property type="term" value="C:plasma membrane"/>
    <property type="evidence" value="ECO:0007669"/>
    <property type="project" value="UniProtKB-SubCell"/>
</dbReference>
<dbReference type="SMART" id="SM00219">
    <property type="entry name" value="TyrKc"/>
    <property type="match status" value="1"/>
</dbReference>
<evidence type="ECO:0000256" key="11">
    <source>
        <dbReference type="ARBA" id="ARBA00023137"/>
    </source>
</evidence>
<keyword evidence="11" id="KW-0829">Tyrosine-protein kinase</keyword>
<keyword evidence="9 21" id="KW-1133">Transmembrane helix</keyword>
<evidence type="ECO:0000256" key="21">
    <source>
        <dbReference type="SAM" id="Phobius"/>
    </source>
</evidence>
<evidence type="ECO:0000259" key="22">
    <source>
        <dbReference type="PROSITE" id="PS50011"/>
    </source>
</evidence>
<feature type="domain" description="Protein kinase" evidence="22">
    <location>
        <begin position="809"/>
        <end position="1139"/>
    </location>
</feature>
<gene>
    <name evidence="24" type="ORF">DME_LOCUS7867</name>
</gene>
<dbReference type="PROSITE" id="PS00107">
    <property type="entry name" value="PROTEIN_KINASE_ATP"/>
    <property type="match status" value="1"/>
</dbReference>
<dbReference type="InterPro" id="IPR003598">
    <property type="entry name" value="Ig_sub2"/>
</dbReference>
<evidence type="ECO:0000256" key="7">
    <source>
        <dbReference type="ARBA" id="ARBA00022777"/>
    </source>
</evidence>
<dbReference type="GO" id="GO:0004714">
    <property type="term" value="F:transmembrane receptor protein tyrosine kinase activity"/>
    <property type="evidence" value="ECO:0007669"/>
    <property type="project" value="UniProtKB-EC"/>
</dbReference>
<keyword evidence="6 18" id="KW-0547">Nucleotide-binding</keyword>
<dbReference type="InterPro" id="IPR000719">
    <property type="entry name" value="Prot_kinase_dom"/>
</dbReference>
<dbReference type="AlphaFoldDB" id="A0A0N4U9T0"/>
<evidence type="ECO:0000256" key="20">
    <source>
        <dbReference type="PROSITE-ProRule" id="PRU10141"/>
    </source>
</evidence>
<feature type="binding site" evidence="18">
    <location>
        <position position="1001"/>
    </location>
    <ligand>
        <name>ATP</name>
        <dbReference type="ChEBI" id="CHEBI:30616"/>
    </ligand>
</feature>
<feature type="binding site" evidence="19">
    <location>
        <position position="778"/>
    </location>
    <ligand>
        <name>Mg(2+)</name>
        <dbReference type="ChEBI" id="CHEBI:18420"/>
    </ligand>
</feature>
<feature type="binding site" evidence="18 20">
    <location>
        <position position="848"/>
    </location>
    <ligand>
        <name>ATP</name>
        <dbReference type="ChEBI" id="CHEBI:30616"/>
    </ligand>
</feature>
<feature type="domain" description="Ig-like" evidence="23">
    <location>
        <begin position="208"/>
        <end position="300"/>
    </location>
</feature>
<dbReference type="InterPro" id="IPR050122">
    <property type="entry name" value="RTK"/>
</dbReference>
<evidence type="ECO:0000256" key="5">
    <source>
        <dbReference type="ARBA" id="ARBA00022692"/>
    </source>
</evidence>
<dbReference type="Gene3D" id="2.60.40.10">
    <property type="entry name" value="Immunoglobulins"/>
    <property type="match status" value="5"/>
</dbReference>
<evidence type="ECO:0000256" key="10">
    <source>
        <dbReference type="ARBA" id="ARBA00023136"/>
    </source>
</evidence>
<feature type="domain" description="Ig-like" evidence="23">
    <location>
        <begin position="629"/>
        <end position="708"/>
    </location>
</feature>
<evidence type="ECO:0000313" key="24">
    <source>
        <dbReference type="EMBL" id="VDN57894.1"/>
    </source>
</evidence>
<protein>
    <recommendedName>
        <fullName evidence="2">receptor protein-tyrosine kinase</fullName>
        <ecNumber evidence="2">2.7.10.1</ecNumber>
    </recommendedName>
</protein>
<dbReference type="WBParaSite" id="DME_0000386201-mRNA-1">
    <property type="protein sequence ID" value="DME_0000386201-mRNA-1"/>
    <property type="gene ID" value="DME_0000386201"/>
</dbReference>
<dbReference type="GO" id="GO:0007169">
    <property type="term" value="P:cell surface receptor protein tyrosine kinase signaling pathway"/>
    <property type="evidence" value="ECO:0007669"/>
    <property type="project" value="TreeGrafter"/>
</dbReference>
<evidence type="ECO:0000256" key="16">
    <source>
        <dbReference type="ARBA" id="ARBA00051243"/>
    </source>
</evidence>